<accession>A0A538SZ26</accession>
<comment type="caution">
    <text evidence="2">The sequence shown here is derived from an EMBL/GenBank/DDBJ whole genome shotgun (WGS) entry which is preliminary data.</text>
</comment>
<evidence type="ECO:0000256" key="1">
    <source>
        <dbReference type="SAM" id="SignalP"/>
    </source>
</evidence>
<reference evidence="2 3" key="1">
    <citation type="journal article" date="2019" name="Nat. Microbiol.">
        <title>Mediterranean grassland soil C-N compound turnover is dependent on rainfall and depth, and is mediated by genomically divergent microorganisms.</title>
        <authorList>
            <person name="Diamond S."/>
            <person name="Andeer P.F."/>
            <person name="Li Z."/>
            <person name="Crits-Christoph A."/>
            <person name="Burstein D."/>
            <person name="Anantharaman K."/>
            <person name="Lane K.R."/>
            <person name="Thomas B.C."/>
            <person name="Pan C."/>
            <person name="Northen T.R."/>
            <person name="Banfield J.F."/>
        </authorList>
    </citation>
    <scope>NUCLEOTIDE SEQUENCE [LARGE SCALE GENOMIC DNA]</scope>
    <source>
        <strain evidence="2">WS_2</strain>
    </source>
</reference>
<evidence type="ECO:0000313" key="3">
    <source>
        <dbReference type="Proteomes" id="UP000317716"/>
    </source>
</evidence>
<protein>
    <submittedName>
        <fullName evidence="2">Uncharacterized protein</fullName>
    </submittedName>
</protein>
<sequence>MTLHRKASRFVQVLLLAAPFVALAGCSTQIVLPVAPKPDQPPVAATPSAALSRLAWSWKHRALEPCRDLFACDYEFAFEPDDSAGIRFQGRPWTRPDELDFTRHLFETGSALAPPASYVGLDLESDAPALPDDRPGKDERWHRRIQTPFIAVVEAPGREFRVLGFETFYFTRGDSACIPQELRDQGYGPDSTRWWIERWEDYNLVTPVGGARPSRALAPIRPITIGAVKALYLDSPPAP</sequence>
<name>A0A538SZ26_UNCEI</name>
<keyword evidence="1" id="KW-0732">Signal</keyword>
<gene>
    <name evidence="2" type="ORF">E6K72_04720</name>
</gene>
<dbReference type="Proteomes" id="UP000317716">
    <property type="component" value="Unassembled WGS sequence"/>
</dbReference>
<feature type="signal peptide" evidence="1">
    <location>
        <begin position="1"/>
        <end position="24"/>
    </location>
</feature>
<dbReference type="PROSITE" id="PS51257">
    <property type="entry name" value="PROKAR_LIPOPROTEIN"/>
    <property type="match status" value="1"/>
</dbReference>
<proteinExistence type="predicted"/>
<dbReference type="EMBL" id="VBOS01000158">
    <property type="protein sequence ID" value="TMQ56615.1"/>
    <property type="molecule type" value="Genomic_DNA"/>
</dbReference>
<feature type="chain" id="PRO_5021758306" evidence="1">
    <location>
        <begin position="25"/>
        <end position="239"/>
    </location>
</feature>
<dbReference type="AlphaFoldDB" id="A0A538SZ26"/>
<organism evidence="2 3">
    <name type="scientific">Eiseniibacteriota bacterium</name>
    <dbReference type="NCBI Taxonomy" id="2212470"/>
    <lineage>
        <taxon>Bacteria</taxon>
        <taxon>Candidatus Eiseniibacteriota</taxon>
    </lineage>
</organism>
<evidence type="ECO:0000313" key="2">
    <source>
        <dbReference type="EMBL" id="TMQ56615.1"/>
    </source>
</evidence>